<evidence type="ECO:0000256" key="8">
    <source>
        <dbReference type="ARBA" id="ARBA00023098"/>
    </source>
</evidence>
<dbReference type="InterPro" id="IPR022924">
    <property type="entry name" value="Cardiolipin_synthase"/>
</dbReference>
<dbReference type="InterPro" id="IPR001736">
    <property type="entry name" value="PLipase_D/transphosphatidylase"/>
</dbReference>
<gene>
    <name evidence="15" type="ORF">SAMN02745149_00008</name>
</gene>
<reference evidence="15 16" key="1">
    <citation type="submission" date="2017-02" db="EMBL/GenBank/DDBJ databases">
        <authorList>
            <person name="Peterson S.W."/>
        </authorList>
    </citation>
    <scope>NUCLEOTIDE SEQUENCE [LARGE SCALE GENOMIC DNA]</scope>
    <source>
        <strain evidence="15 16">ATCC BAA-908</strain>
    </source>
</reference>
<dbReference type="NCBIfam" id="TIGR04265">
    <property type="entry name" value="bac_cardiolipin"/>
    <property type="match status" value="1"/>
</dbReference>
<dbReference type="PANTHER" id="PTHR21248">
    <property type="entry name" value="CARDIOLIPIN SYNTHASE"/>
    <property type="match status" value="1"/>
</dbReference>
<keyword evidence="2" id="KW-1003">Cell membrane</keyword>
<evidence type="ECO:0000256" key="2">
    <source>
        <dbReference type="ARBA" id="ARBA00022475"/>
    </source>
</evidence>
<keyword evidence="4" id="KW-0808">Transferase</keyword>
<dbReference type="Pfam" id="PF13091">
    <property type="entry name" value="PLDc_2"/>
    <property type="match status" value="2"/>
</dbReference>
<evidence type="ECO:0000256" key="4">
    <source>
        <dbReference type="ARBA" id="ARBA00022679"/>
    </source>
</evidence>
<feature type="domain" description="PLD phosphodiesterase" evidence="14">
    <location>
        <begin position="447"/>
        <end position="474"/>
    </location>
</feature>
<keyword evidence="7 13" id="KW-1133">Transmembrane helix</keyword>
<dbReference type="Proteomes" id="UP000190423">
    <property type="component" value="Unassembled WGS sequence"/>
</dbReference>
<dbReference type="GO" id="GO:0005886">
    <property type="term" value="C:plasma membrane"/>
    <property type="evidence" value="ECO:0007669"/>
    <property type="project" value="UniProtKB-SubCell"/>
</dbReference>
<feature type="domain" description="PLD phosphodiesterase" evidence="14">
    <location>
        <begin position="265"/>
        <end position="292"/>
    </location>
</feature>
<evidence type="ECO:0000256" key="7">
    <source>
        <dbReference type="ARBA" id="ARBA00022989"/>
    </source>
</evidence>
<evidence type="ECO:0000256" key="6">
    <source>
        <dbReference type="ARBA" id="ARBA00022737"/>
    </source>
</evidence>
<dbReference type="AlphaFoldDB" id="A0A1T4JHG5"/>
<name>A0A1T4JHG5_TREPO</name>
<dbReference type="PROSITE" id="PS50035">
    <property type="entry name" value="PLD"/>
    <property type="match status" value="2"/>
</dbReference>
<keyword evidence="11" id="KW-1208">Phospholipid metabolism</keyword>
<dbReference type="GeneID" id="78315332"/>
<feature type="transmembrane region" description="Helical" evidence="13">
    <location>
        <begin position="89"/>
        <end position="111"/>
    </location>
</feature>
<evidence type="ECO:0000256" key="5">
    <source>
        <dbReference type="ARBA" id="ARBA00022692"/>
    </source>
</evidence>
<dbReference type="EC" id="2.7.8.-" evidence="12"/>
<protein>
    <recommendedName>
        <fullName evidence="12">Cardiolipin synthase</fullName>
        <ecNumber evidence="12">2.7.8.-</ecNumber>
    </recommendedName>
</protein>
<evidence type="ECO:0000313" key="16">
    <source>
        <dbReference type="Proteomes" id="UP000190423"/>
    </source>
</evidence>
<evidence type="ECO:0000259" key="14">
    <source>
        <dbReference type="PROSITE" id="PS50035"/>
    </source>
</evidence>
<keyword evidence="3" id="KW-0444">Lipid biosynthesis</keyword>
<evidence type="ECO:0000313" key="15">
    <source>
        <dbReference type="EMBL" id="SJZ29507.1"/>
    </source>
</evidence>
<dbReference type="GO" id="GO:0032049">
    <property type="term" value="P:cardiolipin biosynthetic process"/>
    <property type="evidence" value="ECO:0007669"/>
    <property type="project" value="UniProtKB-UniRule"/>
</dbReference>
<keyword evidence="10" id="KW-0594">Phospholipid biosynthesis</keyword>
<keyword evidence="9 13" id="KW-0472">Membrane</keyword>
<dbReference type="Pfam" id="PF13396">
    <property type="entry name" value="PLDc_N"/>
    <property type="match status" value="1"/>
</dbReference>
<dbReference type="CDD" id="cd09154">
    <property type="entry name" value="PLDc_SMU_988_like_1"/>
    <property type="match status" value="1"/>
</dbReference>
<evidence type="ECO:0000256" key="10">
    <source>
        <dbReference type="ARBA" id="ARBA00023209"/>
    </source>
</evidence>
<evidence type="ECO:0000256" key="12">
    <source>
        <dbReference type="NCBIfam" id="TIGR04265"/>
    </source>
</evidence>
<dbReference type="OrthoDB" id="9762009at2"/>
<sequence>MKKKNERGEGVESDFKSPLKYARFLKPFVYSKMLLIILLLLAQFAIYLTLVLRFERFIPYLGWTNLALSILFLSYLANKQGKNEFKLAWLFPILIFPFFGIVLYFMCKVNFGGRRLKKSLRLIKKESEPVMITGTEDSSAVFEEYPKVRDIAEYLRRTSSYPSYTGTKETYFPSGEEAFADIKERLKAAEHFIFIEYFIIEPSRIWHEILDILREKALQGVDVRILYDSLGSGAYSTRRYERYLERSGIKAKIFMPFVPVFDTGLNNRDHRKILDIDGKTVYTGGINISDEYANYEHPRFGYWKDTAIRLDGPAVRTFTIMFLQLWNVANKTMEEASGYRKFADVPCEKHSGQGVTIPYGDDAFNGEDVAENVYNYILAKAHDYVHIMTPYTILDNTMINALSFAAKRGVDVSVIVPKHYDHYITFCVGRTFIKTLIEKGIRVYEYNPGFIHAKSFVSDGNRATVGSINLDYRSLFHHFECGVFLYKSPEIGHIEEDFQNTLKDCRQITAESYKKIPLITRIVGWSFRIFSPLL</sequence>
<keyword evidence="5 13" id="KW-0812">Transmembrane</keyword>
<dbReference type="RefSeq" id="WP_159446110.1">
    <property type="nucleotide sequence ID" value="NZ_FUWG01000002.1"/>
</dbReference>
<evidence type="ECO:0000256" key="3">
    <source>
        <dbReference type="ARBA" id="ARBA00022516"/>
    </source>
</evidence>
<keyword evidence="8" id="KW-0443">Lipid metabolism</keyword>
<comment type="subcellular location">
    <subcellularLocation>
        <location evidence="1">Cell membrane</location>
        <topology evidence="1">Multi-pass membrane protein</topology>
    </subcellularLocation>
</comment>
<accession>A0A1T4JHG5</accession>
<evidence type="ECO:0000256" key="9">
    <source>
        <dbReference type="ARBA" id="ARBA00023136"/>
    </source>
</evidence>
<dbReference type="EMBL" id="FUWG01000002">
    <property type="protein sequence ID" value="SJZ29507.1"/>
    <property type="molecule type" value="Genomic_DNA"/>
</dbReference>
<dbReference type="SMART" id="SM00155">
    <property type="entry name" value="PLDc"/>
    <property type="match status" value="2"/>
</dbReference>
<organism evidence="15 16">
    <name type="scientific">Treponema porcinum</name>
    <dbReference type="NCBI Taxonomy" id="261392"/>
    <lineage>
        <taxon>Bacteria</taxon>
        <taxon>Pseudomonadati</taxon>
        <taxon>Spirochaetota</taxon>
        <taxon>Spirochaetia</taxon>
        <taxon>Spirochaetales</taxon>
        <taxon>Treponemataceae</taxon>
        <taxon>Treponema</taxon>
    </lineage>
</organism>
<dbReference type="SUPFAM" id="SSF56024">
    <property type="entry name" value="Phospholipase D/nuclease"/>
    <property type="match status" value="2"/>
</dbReference>
<dbReference type="STRING" id="261392.SAMN02745149_00008"/>
<dbReference type="PANTHER" id="PTHR21248:SF22">
    <property type="entry name" value="PHOSPHOLIPASE D"/>
    <property type="match status" value="1"/>
</dbReference>
<keyword evidence="16" id="KW-1185">Reference proteome</keyword>
<dbReference type="InterPro" id="IPR025202">
    <property type="entry name" value="PLD-like_dom"/>
</dbReference>
<feature type="transmembrane region" description="Helical" evidence="13">
    <location>
        <begin position="28"/>
        <end position="50"/>
    </location>
</feature>
<evidence type="ECO:0000256" key="11">
    <source>
        <dbReference type="ARBA" id="ARBA00023264"/>
    </source>
</evidence>
<evidence type="ECO:0000256" key="1">
    <source>
        <dbReference type="ARBA" id="ARBA00004651"/>
    </source>
</evidence>
<dbReference type="InterPro" id="IPR027379">
    <property type="entry name" value="CLS_N"/>
</dbReference>
<proteinExistence type="predicted"/>
<feature type="transmembrane region" description="Helical" evidence="13">
    <location>
        <begin position="57"/>
        <end position="77"/>
    </location>
</feature>
<evidence type="ECO:0000256" key="13">
    <source>
        <dbReference type="SAM" id="Phobius"/>
    </source>
</evidence>
<dbReference type="CDD" id="cd09160">
    <property type="entry name" value="PLDc_SMU_988_like_2"/>
    <property type="match status" value="1"/>
</dbReference>
<dbReference type="GO" id="GO:0008808">
    <property type="term" value="F:cardiolipin synthase activity"/>
    <property type="evidence" value="ECO:0007669"/>
    <property type="project" value="UniProtKB-UniRule"/>
</dbReference>
<keyword evidence="6" id="KW-0677">Repeat</keyword>
<dbReference type="Gene3D" id="3.30.870.10">
    <property type="entry name" value="Endonuclease Chain A"/>
    <property type="match status" value="2"/>
</dbReference>